<evidence type="ECO:0000313" key="1">
    <source>
        <dbReference type="EMBL" id="MBD5780734.1"/>
    </source>
</evidence>
<keyword evidence="2" id="KW-1185">Reference proteome</keyword>
<dbReference type="AlphaFoldDB" id="A0A927IID4"/>
<accession>A0A927IID4</accession>
<organism evidence="1 2">
    <name type="scientific">Pelagicoccus enzymogenes</name>
    <dbReference type="NCBI Taxonomy" id="2773457"/>
    <lineage>
        <taxon>Bacteria</taxon>
        <taxon>Pseudomonadati</taxon>
        <taxon>Verrucomicrobiota</taxon>
        <taxon>Opitutia</taxon>
        <taxon>Puniceicoccales</taxon>
        <taxon>Pelagicoccaceae</taxon>
        <taxon>Pelagicoccus</taxon>
    </lineage>
</organism>
<gene>
    <name evidence="1" type="ORF">IEN85_14635</name>
</gene>
<proteinExistence type="predicted"/>
<sequence length="67" mass="7282">MRNSSTLKSVLNRQIVTLSLGSSFGAGSFDCRQEASIGTDSPTISFKPFERVYKIPSRDRGLALEAS</sequence>
<evidence type="ECO:0000313" key="2">
    <source>
        <dbReference type="Proteomes" id="UP000622317"/>
    </source>
</evidence>
<reference evidence="1" key="1">
    <citation type="submission" date="2020-09" db="EMBL/GenBank/DDBJ databases">
        <title>Pelagicoccus enzymogenes sp. nov. with an EPS production, isolated from marine sediment.</title>
        <authorList>
            <person name="Feng X."/>
        </authorList>
    </citation>
    <scope>NUCLEOTIDE SEQUENCE</scope>
    <source>
        <strain evidence="1">NFK12</strain>
    </source>
</reference>
<dbReference type="RefSeq" id="WP_191617829.1">
    <property type="nucleotide sequence ID" value="NZ_JACYFG010000036.1"/>
</dbReference>
<name>A0A927IID4_9BACT</name>
<dbReference type="Proteomes" id="UP000622317">
    <property type="component" value="Unassembled WGS sequence"/>
</dbReference>
<comment type="caution">
    <text evidence="1">The sequence shown here is derived from an EMBL/GenBank/DDBJ whole genome shotgun (WGS) entry which is preliminary data.</text>
</comment>
<protein>
    <submittedName>
        <fullName evidence="1">Uncharacterized protein</fullName>
    </submittedName>
</protein>
<dbReference type="EMBL" id="JACYFG010000036">
    <property type="protein sequence ID" value="MBD5780734.1"/>
    <property type="molecule type" value="Genomic_DNA"/>
</dbReference>